<evidence type="ECO:0000259" key="6">
    <source>
        <dbReference type="PROSITE" id="PS51387"/>
    </source>
</evidence>
<evidence type="ECO:0000256" key="3">
    <source>
        <dbReference type="ARBA" id="ARBA00022630"/>
    </source>
</evidence>
<evidence type="ECO:0000256" key="4">
    <source>
        <dbReference type="ARBA" id="ARBA00022827"/>
    </source>
</evidence>
<dbReference type="GO" id="GO:0071949">
    <property type="term" value="F:FAD binding"/>
    <property type="evidence" value="ECO:0007669"/>
    <property type="project" value="InterPro"/>
</dbReference>
<reference evidence="8" key="1">
    <citation type="journal article" date="2020" name="Stud. Mycol.">
        <title>101 Dothideomycetes genomes: A test case for predicting lifestyles and emergence of pathogens.</title>
        <authorList>
            <person name="Haridas S."/>
            <person name="Albert R."/>
            <person name="Binder M."/>
            <person name="Bloem J."/>
            <person name="LaButti K."/>
            <person name="Salamov A."/>
            <person name="Andreopoulos B."/>
            <person name="Baker S."/>
            <person name="Barry K."/>
            <person name="Bills G."/>
            <person name="Bluhm B."/>
            <person name="Cannon C."/>
            <person name="Castanera R."/>
            <person name="Culley D."/>
            <person name="Daum C."/>
            <person name="Ezra D."/>
            <person name="Gonzalez J."/>
            <person name="Henrissat B."/>
            <person name="Kuo A."/>
            <person name="Liang C."/>
            <person name="Lipzen A."/>
            <person name="Lutzoni F."/>
            <person name="Magnuson J."/>
            <person name="Mondo S."/>
            <person name="Nolan M."/>
            <person name="Ohm R."/>
            <person name="Pangilinan J."/>
            <person name="Park H.-J."/>
            <person name="Ramirez L."/>
            <person name="Alfaro M."/>
            <person name="Sun H."/>
            <person name="Tritt A."/>
            <person name="Yoshinaga Y."/>
            <person name="Zwiers L.-H."/>
            <person name="Turgeon B."/>
            <person name="Goodwin S."/>
            <person name="Spatafora J."/>
            <person name="Crous P."/>
            <person name="Grigoriev I."/>
        </authorList>
    </citation>
    <scope>NUCLEOTIDE SEQUENCE [LARGE SCALE GENOMIC DNA]</scope>
    <source>
        <strain evidence="8">CBS 304.66</strain>
    </source>
</reference>
<evidence type="ECO:0000256" key="1">
    <source>
        <dbReference type="ARBA" id="ARBA00001974"/>
    </source>
</evidence>
<gene>
    <name evidence="7" type="ORF">CC78DRAFT_546687</name>
</gene>
<evidence type="ECO:0000313" key="7">
    <source>
        <dbReference type="EMBL" id="KAF2261385.1"/>
    </source>
</evidence>
<dbReference type="InterPro" id="IPR016169">
    <property type="entry name" value="FAD-bd_PCMH_sub2"/>
</dbReference>
<comment type="similarity">
    <text evidence="2">Belongs to the oxygen-dependent FAD-linked oxidoreductase family.</text>
</comment>
<evidence type="ECO:0000256" key="2">
    <source>
        <dbReference type="ARBA" id="ARBA00005466"/>
    </source>
</evidence>
<dbReference type="InterPro" id="IPR050416">
    <property type="entry name" value="FAD-linked_Oxidoreductase"/>
</dbReference>
<accession>A0A9P4K792</accession>
<dbReference type="GO" id="GO:0016491">
    <property type="term" value="F:oxidoreductase activity"/>
    <property type="evidence" value="ECO:0007669"/>
    <property type="project" value="UniProtKB-KW"/>
</dbReference>
<dbReference type="InterPro" id="IPR012951">
    <property type="entry name" value="BBE"/>
</dbReference>
<evidence type="ECO:0000313" key="8">
    <source>
        <dbReference type="Proteomes" id="UP000800093"/>
    </source>
</evidence>
<feature type="domain" description="FAD-binding PCMH-type" evidence="6">
    <location>
        <begin position="68"/>
        <end position="239"/>
    </location>
</feature>
<dbReference type="InterPro" id="IPR016166">
    <property type="entry name" value="FAD-bd_PCMH"/>
</dbReference>
<dbReference type="PANTHER" id="PTHR42973:SF9">
    <property type="entry name" value="FAD-BINDING PCMH-TYPE DOMAIN-CONTAINING PROTEIN-RELATED"/>
    <property type="match status" value="1"/>
</dbReference>
<keyword evidence="8" id="KW-1185">Reference proteome</keyword>
<dbReference type="InterPro" id="IPR036318">
    <property type="entry name" value="FAD-bd_PCMH-like_sf"/>
</dbReference>
<dbReference type="Pfam" id="PF01565">
    <property type="entry name" value="FAD_binding_4"/>
    <property type="match status" value="1"/>
</dbReference>
<dbReference type="Gene3D" id="3.30.465.10">
    <property type="match status" value="1"/>
</dbReference>
<sequence>MRTFTLPLFASWLPSSSSPAFFELSPREAELSLASKQISTGLSVGANIVLPNSARWPDMVSRGSYPRVSPSYDALIEVATEEDVQLVVSVAARYDIPFLVVTGAHGWTKSLNRLQGGIQINMRKLNSIALNSNGKTATIGGGTLQWETIRALFAKNKIAVTGLCECVSVIGPLLGGGHSYLQSQFGFASDNLVSARIILANGTLVEASSTENADLFWALRGAGHNFGVVTSFVVKVYDIPTNDQWTLYSFIYKGDQLEALFDQVNELDAPNATRPSRLITTGVLARVPFLDANPVFIYHVVIEGTESDLEPWAAPFKALSPISTTLSRDINYVELYTTTGNNLDSAVCKRNENILGSGVTLPKWDNAGLRKAYNIFSNMTADPRFKSSAVLFENYGMNGVQKIDPRSSAVAVEERMHPVLSTPIIWYEGDSEANHATAYTYASKIRDALYEGVIQANGKRHTYVNYAIGDEPKQEVYGYEDWRWEKLTGLKRTWDPMNRFRFYNPIVYEEEMNDDGR</sequence>
<dbReference type="Pfam" id="PF08031">
    <property type="entry name" value="BBE"/>
    <property type="match status" value="1"/>
</dbReference>
<keyword evidence="3" id="KW-0285">Flavoprotein</keyword>
<keyword evidence="5" id="KW-0560">Oxidoreductase</keyword>
<dbReference type="Gene3D" id="3.40.462.20">
    <property type="match status" value="1"/>
</dbReference>
<dbReference type="PANTHER" id="PTHR42973">
    <property type="entry name" value="BINDING OXIDOREDUCTASE, PUTATIVE (AFU_ORTHOLOGUE AFUA_1G17690)-RELATED"/>
    <property type="match status" value="1"/>
</dbReference>
<dbReference type="PROSITE" id="PS51387">
    <property type="entry name" value="FAD_PCMH"/>
    <property type="match status" value="1"/>
</dbReference>
<evidence type="ECO:0000256" key="5">
    <source>
        <dbReference type="ARBA" id="ARBA00023002"/>
    </source>
</evidence>
<dbReference type="SUPFAM" id="SSF56176">
    <property type="entry name" value="FAD-binding/transporter-associated domain-like"/>
    <property type="match status" value="1"/>
</dbReference>
<organism evidence="7 8">
    <name type="scientific">Lojkania enalia</name>
    <dbReference type="NCBI Taxonomy" id="147567"/>
    <lineage>
        <taxon>Eukaryota</taxon>
        <taxon>Fungi</taxon>
        <taxon>Dikarya</taxon>
        <taxon>Ascomycota</taxon>
        <taxon>Pezizomycotina</taxon>
        <taxon>Dothideomycetes</taxon>
        <taxon>Pleosporomycetidae</taxon>
        <taxon>Pleosporales</taxon>
        <taxon>Pleosporales incertae sedis</taxon>
        <taxon>Lojkania</taxon>
    </lineage>
</organism>
<dbReference type="EMBL" id="ML986658">
    <property type="protein sequence ID" value="KAF2261385.1"/>
    <property type="molecule type" value="Genomic_DNA"/>
</dbReference>
<comment type="caution">
    <text evidence="7">The sequence shown here is derived from an EMBL/GenBank/DDBJ whole genome shotgun (WGS) entry which is preliminary data.</text>
</comment>
<dbReference type="AlphaFoldDB" id="A0A9P4K792"/>
<keyword evidence="4" id="KW-0274">FAD</keyword>
<protein>
    <submittedName>
        <fullName evidence="7">FAD-binding domain-containing protein</fullName>
    </submittedName>
</protein>
<dbReference type="Proteomes" id="UP000800093">
    <property type="component" value="Unassembled WGS sequence"/>
</dbReference>
<dbReference type="OrthoDB" id="9996127at2759"/>
<name>A0A9P4K792_9PLEO</name>
<dbReference type="InterPro" id="IPR006094">
    <property type="entry name" value="Oxid_FAD_bind_N"/>
</dbReference>
<comment type="cofactor">
    <cofactor evidence="1">
        <name>FAD</name>
        <dbReference type="ChEBI" id="CHEBI:57692"/>
    </cofactor>
</comment>
<proteinExistence type="inferred from homology"/>